<comment type="caution">
    <text evidence="2">The sequence shown here is derived from an EMBL/GenBank/DDBJ whole genome shotgun (WGS) entry which is preliminary data.</text>
</comment>
<keyword evidence="1" id="KW-0732">Signal</keyword>
<reference evidence="2" key="1">
    <citation type="submission" date="2023-06" db="EMBL/GenBank/DDBJ databases">
        <title>Genome-scale phylogeny and comparative genomics of the fungal order Sordariales.</title>
        <authorList>
            <consortium name="Lawrence Berkeley National Laboratory"/>
            <person name="Hensen N."/>
            <person name="Bonometti L."/>
            <person name="Westerberg I."/>
            <person name="Brannstrom I.O."/>
            <person name="Guillou S."/>
            <person name="Cros-Aarteil S."/>
            <person name="Calhoun S."/>
            <person name="Haridas S."/>
            <person name="Kuo A."/>
            <person name="Mondo S."/>
            <person name="Pangilinan J."/>
            <person name="Riley R."/>
            <person name="Labutti K."/>
            <person name="Andreopoulos B."/>
            <person name="Lipzen A."/>
            <person name="Chen C."/>
            <person name="Yanf M."/>
            <person name="Daum C."/>
            <person name="Ng V."/>
            <person name="Clum A."/>
            <person name="Steindorff A."/>
            <person name="Ohm R."/>
            <person name="Martin F."/>
            <person name="Silar P."/>
            <person name="Natvig D."/>
            <person name="Lalanne C."/>
            <person name="Gautier V."/>
            <person name="Ament-Velasquez S.L."/>
            <person name="Kruys A."/>
            <person name="Hutchinson M.I."/>
            <person name="Powell A.J."/>
            <person name="Barry K."/>
            <person name="Miller A.N."/>
            <person name="Grigoriev I.V."/>
            <person name="Debuchy R."/>
            <person name="Gladieux P."/>
            <person name="Thoren M.H."/>
            <person name="Johannesson H."/>
        </authorList>
    </citation>
    <scope>NUCLEOTIDE SEQUENCE</scope>
    <source>
        <strain evidence="2">SMH2532-1</strain>
    </source>
</reference>
<sequence>MLFSRFLAISTCLGGLANAVDIQLVPGPGLPTLESQNITAEDLSSWTLGNMSAPKLKTRDCDNERFFQGDTCGTSGQMKSVENEVLWGAGLRSAWACYVYLNALRQNVCKLEGHAFFCMAKYDQGDYDAVVKGWTSKNATKSPETSYCGDVGQGLKWILQNCQGEEGEGNTTKTSIGRASSNGNGELYVELRRWSSIYEVS</sequence>
<accession>A0AA39XV28</accession>
<proteinExistence type="predicted"/>
<evidence type="ECO:0000313" key="3">
    <source>
        <dbReference type="Proteomes" id="UP001174936"/>
    </source>
</evidence>
<protein>
    <recommendedName>
        <fullName evidence="4">Ecp2 effector protein domain-containing protein</fullName>
    </recommendedName>
</protein>
<keyword evidence="3" id="KW-1185">Reference proteome</keyword>
<evidence type="ECO:0000256" key="1">
    <source>
        <dbReference type="SAM" id="SignalP"/>
    </source>
</evidence>
<gene>
    <name evidence="2" type="ORF">B0T16DRAFT_395325</name>
</gene>
<evidence type="ECO:0008006" key="4">
    <source>
        <dbReference type="Google" id="ProtNLM"/>
    </source>
</evidence>
<feature type="chain" id="PRO_5041387191" description="Ecp2 effector protein domain-containing protein" evidence="1">
    <location>
        <begin position="20"/>
        <end position="201"/>
    </location>
</feature>
<evidence type="ECO:0000313" key="2">
    <source>
        <dbReference type="EMBL" id="KAK0639630.1"/>
    </source>
</evidence>
<feature type="signal peptide" evidence="1">
    <location>
        <begin position="1"/>
        <end position="19"/>
    </location>
</feature>
<dbReference type="EMBL" id="JAULSV010000007">
    <property type="protein sequence ID" value="KAK0639630.1"/>
    <property type="molecule type" value="Genomic_DNA"/>
</dbReference>
<name>A0AA39XV28_9PEZI</name>
<organism evidence="2 3">
    <name type="scientific">Cercophora newfieldiana</name>
    <dbReference type="NCBI Taxonomy" id="92897"/>
    <lineage>
        <taxon>Eukaryota</taxon>
        <taxon>Fungi</taxon>
        <taxon>Dikarya</taxon>
        <taxon>Ascomycota</taxon>
        <taxon>Pezizomycotina</taxon>
        <taxon>Sordariomycetes</taxon>
        <taxon>Sordariomycetidae</taxon>
        <taxon>Sordariales</taxon>
        <taxon>Lasiosphaeriaceae</taxon>
        <taxon>Cercophora</taxon>
    </lineage>
</organism>
<dbReference type="Proteomes" id="UP001174936">
    <property type="component" value="Unassembled WGS sequence"/>
</dbReference>
<dbReference type="AlphaFoldDB" id="A0AA39XV28"/>